<dbReference type="GO" id="GO:0030145">
    <property type="term" value="F:manganese ion binding"/>
    <property type="evidence" value="ECO:0007669"/>
    <property type="project" value="UniProtKB-UniRule"/>
</dbReference>
<sequence>MSTGAAAALPLPSFWELAAPRDWQRIDLISDLHLQQGEPGTFDAFAAYLHSTAADAVLILGDLFEVWVGDDARFEGFDARCTELLQEASSRLSLSLMAGNRDFLVGAEMLRHCGITALPDPSVLVAFGERVLLTHGDALCLADTGYQRVRAELRSEAWRTRMLALPLAQRRAIAAQARSASQAHQAEQNRRQPEGYADVDAASAVQWMHQAAAPVMIHGHTHRPGTEELAPGFTRMVLSDWELDHQPPRAEVLRLSARGFERLALDQVG</sequence>
<keyword evidence="8 10" id="KW-0472">Membrane</keyword>
<evidence type="ECO:0000313" key="14">
    <source>
        <dbReference type="Proteomes" id="UP000293671"/>
    </source>
</evidence>
<proteinExistence type="inferred from homology"/>
<evidence type="ECO:0000256" key="3">
    <source>
        <dbReference type="ARBA" id="ARBA00022519"/>
    </source>
</evidence>
<dbReference type="PANTHER" id="PTHR34990:SF1">
    <property type="entry name" value="UDP-2,3-DIACYLGLUCOSAMINE HYDROLASE"/>
    <property type="match status" value="1"/>
</dbReference>
<feature type="binding site" evidence="10">
    <location>
        <position position="181"/>
    </location>
    <ligand>
        <name>substrate</name>
    </ligand>
</feature>
<dbReference type="Proteomes" id="UP000293671">
    <property type="component" value="Unassembled WGS sequence"/>
</dbReference>
<dbReference type="RefSeq" id="WP_130432326.1">
    <property type="nucleotide sequence ID" value="NZ_SHKP01000006.1"/>
</dbReference>
<feature type="binding site" evidence="10">
    <location>
        <position position="222"/>
    </location>
    <ligand>
        <name>Mn(2+)</name>
        <dbReference type="ChEBI" id="CHEBI:29035"/>
        <label>1</label>
    </ligand>
</feature>
<evidence type="ECO:0000256" key="11">
    <source>
        <dbReference type="SAM" id="MobiDB-lite"/>
    </source>
</evidence>
<accession>A0A4Q7VNM5</accession>
<comment type="pathway">
    <text evidence="10">Glycolipid biosynthesis; lipid IV(A) biosynthesis; lipid IV(A) from (3R)-3-hydroxytetradecanoyl-[acyl-carrier-protein] and UDP-N-acetyl-alpha-D-glucosamine: step 4/6.</text>
</comment>
<dbReference type="SUPFAM" id="SSF56300">
    <property type="entry name" value="Metallo-dependent phosphatases"/>
    <property type="match status" value="1"/>
</dbReference>
<evidence type="ECO:0000256" key="5">
    <source>
        <dbReference type="ARBA" id="ARBA00022723"/>
    </source>
</evidence>
<dbReference type="HAMAP" id="MF_00575">
    <property type="entry name" value="LpxH"/>
    <property type="match status" value="1"/>
</dbReference>
<keyword evidence="3 10" id="KW-0997">Cell inner membrane</keyword>
<feature type="binding site" evidence="10">
    <location>
        <position position="62"/>
    </location>
    <ligand>
        <name>Mn(2+)</name>
        <dbReference type="ChEBI" id="CHEBI:29035"/>
        <label>1</label>
    </ligand>
</feature>
<feature type="region of interest" description="Disordered" evidence="11">
    <location>
        <begin position="176"/>
        <end position="195"/>
    </location>
</feature>
<dbReference type="InterPro" id="IPR043461">
    <property type="entry name" value="LpxH-like"/>
</dbReference>
<dbReference type="GO" id="GO:0008758">
    <property type="term" value="F:UDP-2,3-diacylglucosamine hydrolase activity"/>
    <property type="evidence" value="ECO:0007669"/>
    <property type="project" value="UniProtKB-UniRule"/>
</dbReference>
<feature type="domain" description="Calcineurin-like phosphoesterase" evidence="12">
    <location>
        <begin position="25"/>
        <end position="224"/>
    </location>
</feature>
<evidence type="ECO:0000256" key="6">
    <source>
        <dbReference type="ARBA" id="ARBA00022801"/>
    </source>
</evidence>
<dbReference type="InterPro" id="IPR010138">
    <property type="entry name" value="UDP-diacylglucosamine_Hdrlase"/>
</dbReference>
<evidence type="ECO:0000313" key="13">
    <source>
        <dbReference type="EMBL" id="RZT97986.1"/>
    </source>
</evidence>
<dbReference type="Pfam" id="PF00149">
    <property type="entry name" value="Metallophos"/>
    <property type="match status" value="1"/>
</dbReference>
<evidence type="ECO:0000256" key="4">
    <source>
        <dbReference type="ARBA" id="ARBA00022556"/>
    </source>
</evidence>
<evidence type="ECO:0000259" key="12">
    <source>
        <dbReference type="Pfam" id="PF00149"/>
    </source>
</evidence>
<keyword evidence="7 10" id="KW-0443">Lipid metabolism</keyword>
<comment type="cofactor">
    <cofactor evidence="10">
        <name>Mn(2+)</name>
        <dbReference type="ChEBI" id="CHEBI:29035"/>
    </cofactor>
    <text evidence="10">Binds 2 Mn(2+) ions per subunit in a binuclear metal center.</text>
</comment>
<feature type="binding site" evidence="10">
    <location>
        <position position="220"/>
    </location>
    <ligand>
        <name>substrate</name>
    </ligand>
</feature>
<comment type="function">
    <text evidence="10">Hydrolyzes the pyrophosphate bond of UDP-2,3-diacylglucosamine to yield 2,3-diacylglucosamine 1-phosphate (lipid X) and UMP by catalyzing the attack of water at the alpha-P atom. Involved in the biosynthesis of lipid A, a phosphorylated glycolipid that anchors the lipopolysaccharide to the outer membrane of the cell.</text>
</comment>
<feature type="compositionally biased region" description="Low complexity" evidence="11">
    <location>
        <begin position="176"/>
        <end position="186"/>
    </location>
</feature>
<dbReference type="Gene3D" id="3.60.21.10">
    <property type="match status" value="1"/>
</dbReference>
<comment type="similarity">
    <text evidence="10">Belongs to the LpxH family.</text>
</comment>
<dbReference type="GO" id="GO:0019897">
    <property type="term" value="C:extrinsic component of plasma membrane"/>
    <property type="evidence" value="ECO:0007669"/>
    <property type="project" value="UniProtKB-UniRule"/>
</dbReference>
<evidence type="ECO:0000256" key="9">
    <source>
        <dbReference type="ARBA" id="ARBA00023211"/>
    </source>
</evidence>
<name>A0A4Q7VNM5_9BURK</name>
<keyword evidence="4 10" id="KW-0441">Lipid A biosynthesis</keyword>
<dbReference type="NCBIfam" id="NF003743">
    <property type="entry name" value="PRK05340.1"/>
    <property type="match status" value="1"/>
</dbReference>
<feature type="binding site" evidence="10">
    <location>
        <position position="62"/>
    </location>
    <ligand>
        <name>Mn(2+)</name>
        <dbReference type="ChEBI" id="CHEBI:29035"/>
        <label>2</label>
    </ligand>
</feature>
<feature type="binding site" evidence="10">
    <location>
        <position position="100"/>
    </location>
    <ligand>
        <name>Mn(2+)</name>
        <dbReference type="ChEBI" id="CHEBI:29035"/>
        <label>2</label>
    </ligand>
</feature>
<gene>
    <name evidence="10" type="primary">lpxH</name>
    <name evidence="13" type="ORF">EV670_2386</name>
</gene>
<dbReference type="EMBL" id="SHKP01000006">
    <property type="protein sequence ID" value="RZT97986.1"/>
    <property type="molecule type" value="Genomic_DNA"/>
</dbReference>
<dbReference type="GO" id="GO:0005737">
    <property type="term" value="C:cytoplasm"/>
    <property type="evidence" value="ECO:0007669"/>
    <property type="project" value="InterPro"/>
</dbReference>
<keyword evidence="9 10" id="KW-0464">Manganese</keyword>
<evidence type="ECO:0000256" key="2">
    <source>
        <dbReference type="ARBA" id="ARBA00022516"/>
    </source>
</evidence>
<feature type="binding site" evidence="10">
    <location>
        <position position="189"/>
    </location>
    <ligand>
        <name>substrate</name>
    </ligand>
</feature>
<evidence type="ECO:0000256" key="10">
    <source>
        <dbReference type="HAMAP-Rule" id="MF_00575"/>
    </source>
</evidence>
<dbReference type="PANTHER" id="PTHR34990">
    <property type="entry name" value="UDP-2,3-DIACYLGLUCOSAMINE HYDROLASE-RELATED"/>
    <property type="match status" value="1"/>
</dbReference>
<feature type="binding site" evidence="10">
    <location>
        <position position="135"/>
    </location>
    <ligand>
        <name>Mn(2+)</name>
        <dbReference type="ChEBI" id="CHEBI:29035"/>
        <label>2</label>
    </ligand>
</feature>
<comment type="caution">
    <text evidence="13">The sequence shown here is derived from an EMBL/GenBank/DDBJ whole genome shotgun (WGS) entry which is preliminary data.</text>
</comment>
<comment type="catalytic activity">
    <reaction evidence="10">
        <text>UDP-2-N,3-O-bis[(3R)-3-hydroxytetradecanoyl]-alpha-D-glucosamine + H2O = 2-N,3-O-bis[(3R)-3-hydroxytetradecanoyl]-alpha-D-glucosaminyl 1-phosphate + UMP + 2 H(+)</text>
        <dbReference type="Rhea" id="RHEA:25213"/>
        <dbReference type="ChEBI" id="CHEBI:15377"/>
        <dbReference type="ChEBI" id="CHEBI:15378"/>
        <dbReference type="ChEBI" id="CHEBI:57865"/>
        <dbReference type="ChEBI" id="CHEBI:57957"/>
        <dbReference type="ChEBI" id="CHEBI:78847"/>
        <dbReference type="EC" id="3.6.1.54"/>
    </reaction>
</comment>
<feature type="binding site" evidence="10">
    <location>
        <position position="192"/>
    </location>
    <ligand>
        <name>substrate</name>
    </ligand>
</feature>
<dbReference type="EC" id="3.6.1.54" evidence="10"/>
<dbReference type="CDD" id="cd07398">
    <property type="entry name" value="MPP_YbbF-LpxH"/>
    <property type="match status" value="1"/>
</dbReference>
<keyword evidence="5 10" id="KW-0479">Metal-binding</keyword>
<dbReference type="GO" id="GO:0009245">
    <property type="term" value="P:lipid A biosynthetic process"/>
    <property type="evidence" value="ECO:0007669"/>
    <property type="project" value="UniProtKB-UniRule"/>
</dbReference>
<evidence type="ECO:0000256" key="7">
    <source>
        <dbReference type="ARBA" id="ARBA00023098"/>
    </source>
</evidence>
<dbReference type="OrthoDB" id="9783283at2"/>
<keyword evidence="2 10" id="KW-0444">Lipid biosynthesis</keyword>
<feature type="binding site" evidence="10">
    <location>
        <position position="143"/>
    </location>
    <ligand>
        <name>substrate</name>
    </ligand>
</feature>
<organism evidence="13 14">
    <name type="scientific">Rivibacter subsaxonicus</name>
    <dbReference type="NCBI Taxonomy" id="457575"/>
    <lineage>
        <taxon>Bacteria</taxon>
        <taxon>Pseudomonadati</taxon>
        <taxon>Pseudomonadota</taxon>
        <taxon>Betaproteobacteria</taxon>
        <taxon>Burkholderiales</taxon>
        <taxon>Rivibacter</taxon>
    </lineage>
</organism>
<evidence type="ECO:0000256" key="1">
    <source>
        <dbReference type="ARBA" id="ARBA00022475"/>
    </source>
</evidence>
<dbReference type="InterPro" id="IPR029052">
    <property type="entry name" value="Metallo-depent_PP-like"/>
</dbReference>
<evidence type="ECO:0000256" key="8">
    <source>
        <dbReference type="ARBA" id="ARBA00023136"/>
    </source>
</evidence>
<feature type="binding site" evidence="10">
    <location>
        <begin position="100"/>
        <end position="101"/>
    </location>
    <ligand>
        <name>substrate</name>
    </ligand>
</feature>
<dbReference type="UniPathway" id="UPA00359">
    <property type="reaction ID" value="UER00480"/>
</dbReference>
<keyword evidence="14" id="KW-1185">Reference proteome</keyword>
<dbReference type="AlphaFoldDB" id="A0A4Q7VNM5"/>
<feature type="binding site" evidence="10">
    <location>
        <position position="31"/>
    </location>
    <ligand>
        <name>Mn(2+)</name>
        <dbReference type="ChEBI" id="CHEBI:29035"/>
        <label>1</label>
    </ligand>
</feature>
<comment type="subcellular location">
    <subcellularLocation>
        <location evidence="10">Cell inner membrane</location>
        <topology evidence="10">Peripheral membrane protein</topology>
        <orientation evidence="10">Cytoplasmic side</orientation>
    </subcellularLocation>
</comment>
<keyword evidence="1 10" id="KW-1003">Cell membrane</keyword>
<keyword evidence="6 10" id="KW-0378">Hydrolase</keyword>
<reference evidence="13 14" key="1">
    <citation type="submission" date="2019-02" db="EMBL/GenBank/DDBJ databases">
        <title>Genomic Encyclopedia of Type Strains, Phase IV (KMG-IV): sequencing the most valuable type-strain genomes for metagenomic binning, comparative biology and taxonomic classification.</title>
        <authorList>
            <person name="Goeker M."/>
        </authorList>
    </citation>
    <scope>NUCLEOTIDE SEQUENCE [LARGE SCALE GENOMIC DNA]</scope>
    <source>
        <strain evidence="13 14">DSM 19570</strain>
    </source>
</reference>
<protein>
    <recommendedName>
        <fullName evidence="10">UDP-2,3-diacylglucosamine hydrolase</fullName>
        <ecNumber evidence="10">3.6.1.54</ecNumber>
    </recommendedName>
    <alternativeName>
        <fullName evidence="10">UDP-2,3-diacylglucosamine diphosphatase</fullName>
    </alternativeName>
</protein>
<dbReference type="InterPro" id="IPR004843">
    <property type="entry name" value="Calcineurin-like_PHP"/>
</dbReference>
<feature type="binding site" evidence="10">
    <location>
        <position position="220"/>
    </location>
    <ligand>
        <name>Mn(2+)</name>
        <dbReference type="ChEBI" id="CHEBI:29035"/>
        <label>2</label>
    </ligand>
</feature>
<feature type="binding site" evidence="10">
    <location>
        <position position="33"/>
    </location>
    <ligand>
        <name>Mn(2+)</name>
        <dbReference type="ChEBI" id="CHEBI:29035"/>
        <label>1</label>
    </ligand>
</feature>